<dbReference type="RefSeq" id="WP_281095170.1">
    <property type="nucleotide sequence ID" value="NZ_JARYZI010000010.1"/>
</dbReference>
<evidence type="ECO:0000313" key="3">
    <source>
        <dbReference type="EMBL" id="MDH8679277.1"/>
    </source>
</evidence>
<comment type="caution">
    <text evidence="3">The sequence shown here is derived from an EMBL/GenBank/DDBJ whole genome shotgun (WGS) entry which is preliminary data.</text>
</comment>
<evidence type="ECO:0000256" key="1">
    <source>
        <dbReference type="SAM" id="SignalP"/>
    </source>
</evidence>
<feature type="domain" description="LysM" evidence="2">
    <location>
        <begin position="55"/>
        <end position="100"/>
    </location>
</feature>
<evidence type="ECO:0000313" key="4">
    <source>
        <dbReference type="Proteomes" id="UP001158045"/>
    </source>
</evidence>
<evidence type="ECO:0000259" key="2">
    <source>
        <dbReference type="PROSITE" id="PS51782"/>
    </source>
</evidence>
<proteinExistence type="predicted"/>
<dbReference type="SMART" id="SM00257">
    <property type="entry name" value="LysM"/>
    <property type="match status" value="1"/>
</dbReference>
<dbReference type="EMBL" id="JARYZI010000010">
    <property type="protein sequence ID" value="MDH8679277.1"/>
    <property type="molecule type" value="Genomic_DNA"/>
</dbReference>
<feature type="chain" id="PRO_5046902303" evidence="1">
    <location>
        <begin position="23"/>
        <end position="305"/>
    </location>
</feature>
<keyword evidence="1" id="KW-0732">Signal</keyword>
<feature type="signal peptide" evidence="1">
    <location>
        <begin position="1"/>
        <end position="22"/>
    </location>
</feature>
<dbReference type="Gene3D" id="3.10.350.10">
    <property type="entry name" value="LysM domain"/>
    <property type="match status" value="1"/>
</dbReference>
<organism evidence="3 4">
    <name type="scientific">Fusibacter bizertensis</name>
    <dbReference type="NCBI Taxonomy" id="1488331"/>
    <lineage>
        <taxon>Bacteria</taxon>
        <taxon>Bacillati</taxon>
        <taxon>Bacillota</taxon>
        <taxon>Clostridia</taxon>
        <taxon>Eubacteriales</taxon>
        <taxon>Eubacteriales Family XII. Incertae Sedis</taxon>
        <taxon>Fusibacter</taxon>
    </lineage>
</organism>
<dbReference type="SUPFAM" id="SSF54106">
    <property type="entry name" value="LysM domain"/>
    <property type="match status" value="1"/>
</dbReference>
<protein>
    <submittedName>
        <fullName evidence="3">LysM domain-containing protein</fullName>
    </submittedName>
</protein>
<name>A0ABT6NFV7_9FIRM</name>
<reference evidence="3 4" key="1">
    <citation type="submission" date="2023-04" db="EMBL/GenBank/DDBJ databases">
        <title>Fusibacter bizertensis strain WBS, isolated from littoral bottom sediments of the Arctic seas - biochemical and genomic analysis.</title>
        <authorList>
            <person name="Brioukhanov A.L."/>
        </authorList>
    </citation>
    <scope>NUCLEOTIDE SEQUENCE [LARGE SCALE GENOMIC DNA]</scope>
    <source>
        <strain evidence="3 4">WBS</strain>
    </source>
</reference>
<accession>A0ABT6NFV7</accession>
<dbReference type="CDD" id="cd00118">
    <property type="entry name" value="LysM"/>
    <property type="match status" value="1"/>
</dbReference>
<dbReference type="InterPro" id="IPR036779">
    <property type="entry name" value="LysM_dom_sf"/>
</dbReference>
<sequence length="305" mass="33010">MKKALSLIMVLMLVMVSVPAFAADATTSASEAWVEPTTTTTTTTTTKVEVPAGAATYTVVKGDVFWKIAKDNGLTTAELVKLNPQIKNPAMIEIGQVIILKMGADVTTETPATPVAGTKLYSGLGMVDNYRTGHTSFNVVAANAVFDQDGKIVSVKMDVTEISPSDFNWIDEADADKVAKGLAMEEEIVTKSELKEEYGMAAKATTGLEWYEQMENFEKFFVGKTTAELRTWFEKNTDANGRPIKIGTELKAEDQAKVDALTADEQAVLADVITGATMSLHDGHGYFLEAVEKAYANRVMIEVAK</sequence>
<dbReference type="PROSITE" id="PS51782">
    <property type="entry name" value="LYSM"/>
    <property type="match status" value="1"/>
</dbReference>
<dbReference type="Gene3D" id="3.90.1010.20">
    <property type="match status" value="1"/>
</dbReference>
<keyword evidence="4" id="KW-1185">Reference proteome</keyword>
<dbReference type="Proteomes" id="UP001158045">
    <property type="component" value="Unassembled WGS sequence"/>
</dbReference>
<gene>
    <name evidence="3" type="ORF">QE109_14055</name>
</gene>
<dbReference type="InterPro" id="IPR018392">
    <property type="entry name" value="LysM"/>
</dbReference>
<dbReference type="Pfam" id="PF01476">
    <property type="entry name" value="LysM"/>
    <property type="match status" value="1"/>
</dbReference>